<evidence type="ECO:0000256" key="4">
    <source>
        <dbReference type="ARBA" id="ARBA00022723"/>
    </source>
</evidence>
<keyword evidence="6 7" id="KW-0665">Pyrimidine biosynthesis</keyword>
<dbReference type="HOGENOM" id="CLU_128576_0_0_2"/>
<reference evidence="10 11" key="2">
    <citation type="journal article" date="2014" name="Genome Announc.">
        <title>Complete Genome Sequence of Methanoregula formicica SMSPT, a Mesophilic Hydrogenotrophic Methanogen Isolated from a Methanogenic Upflow Anaerobic Sludge Blanket Reactor.</title>
        <authorList>
            <person name="Yamamoto K."/>
            <person name="Tamaki H."/>
            <person name="Cadillo-Quiroz H."/>
            <person name="Imachi H."/>
            <person name="Kyrpides N."/>
            <person name="Woyke T."/>
            <person name="Goodwin L."/>
            <person name="Zinder S.H."/>
            <person name="Kamagata Y."/>
            <person name="Liu W.T."/>
        </authorList>
    </citation>
    <scope>NUCLEOTIDE SEQUENCE [LARGE SCALE GENOMIC DNA]</scope>
    <source>
        <strain evidence="11">DSM 22288 / NBRC 105244 / SMSP</strain>
    </source>
</reference>
<dbReference type="RefSeq" id="WP_015285151.1">
    <property type="nucleotide sequence ID" value="NC_019943.1"/>
</dbReference>
<evidence type="ECO:0000256" key="1">
    <source>
        <dbReference type="ARBA" id="ARBA00002565"/>
    </source>
</evidence>
<evidence type="ECO:0000256" key="6">
    <source>
        <dbReference type="ARBA" id="ARBA00022975"/>
    </source>
</evidence>
<dbReference type="KEGG" id="mfo:Metfor_1141"/>
<comment type="similarity">
    <text evidence="2 7">Belongs to the PyrI family.</text>
</comment>
<dbReference type="STRING" id="593750.Metfor_1141"/>
<dbReference type="GO" id="GO:0006207">
    <property type="term" value="P:'de novo' pyrimidine nucleobase biosynthetic process"/>
    <property type="evidence" value="ECO:0007669"/>
    <property type="project" value="InterPro"/>
</dbReference>
<dbReference type="InterPro" id="IPR020542">
    <property type="entry name" value="Asp_carbamoyltrfase_reg_C"/>
</dbReference>
<dbReference type="InterPro" id="IPR020545">
    <property type="entry name" value="Asp_carbamoyltransf_reg_N"/>
</dbReference>
<dbReference type="Proteomes" id="UP000010824">
    <property type="component" value="Chromosome"/>
</dbReference>
<evidence type="ECO:0000256" key="2">
    <source>
        <dbReference type="ARBA" id="ARBA00010498"/>
    </source>
</evidence>
<keyword evidence="11" id="KW-1185">Reference proteome</keyword>
<evidence type="ECO:0000259" key="8">
    <source>
        <dbReference type="Pfam" id="PF01948"/>
    </source>
</evidence>
<protein>
    <recommendedName>
        <fullName evidence="3 7">Aspartate carbamoyltransferase regulatory chain</fullName>
    </recommendedName>
</protein>
<evidence type="ECO:0000256" key="5">
    <source>
        <dbReference type="ARBA" id="ARBA00022833"/>
    </source>
</evidence>
<keyword evidence="10" id="KW-0808">Transferase</keyword>
<proteinExistence type="inferred from homology"/>
<dbReference type="GO" id="GO:0046872">
    <property type="term" value="F:metal ion binding"/>
    <property type="evidence" value="ECO:0007669"/>
    <property type="project" value="UniProtKB-KW"/>
</dbReference>
<gene>
    <name evidence="7" type="primary">pyrI</name>
    <name evidence="10" type="ordered locus">Metfor_1141</name>
</gene>
<evidence type="ECO:0000259" key="9">
    <source>
        <dbReference type="Pfam" id="PF02748"/>
    </source>
</evidence>
<dbReference type="GO" id="GO:0009347">
    <property type="term" value="C:aspartate carbamoyltransferase complex"/>
    <property type="evidence" value="ECO:0007669"/>
    <property type="project" value="InterPro"/>
</dbReference>
<evidence type="ECO:0000256" key="7">
    <source>
        <dbReference type="HAMAP-Rule" id="MF_00002"/>
    </source>
</evidence>
<dbReference type="NCBIfam" id="TIGR00240">
    <property type="entry name" value="ATCase_reg"/>
    <property type="match status" value="1"/>
</dbReference>
<feature type="binding site" evidence="7">
    <location>
        <position position="141"/>
    </location>
    <ligand>
        <name>Zn(2+)</name>
        <dbReference type="ChEBI" id="CHEBI:29105"/>
    </ligand>
</feature>
<dbReference type="Gene3D" id="3.30.70.140">
    <property type="entry name" value="Aspartate carbamoyltransferase regulatory subunit, N-terminal domain"/>
    <property type="match status" value="1"/>
</dbReference>
<dbReference type="SUPFAM" id="SSF54893">
    <property type="entry name" value="Aspartate carbamoyltransferase, Regulatory-chain, N-terminal domain"/>
    <property type="match status" value="1"/>
</dbReference>
<dbReference type="Pfam" id="PF02748">
    <property type="entry name" value="PyrI_C"/>
    <property type="match status" value="1"/>
</dbReference>
<name>L0HBT8_METFS</name>
<dbReference type="OrthoDB" id="7000at2157"/>
<dbReference type="eggNOG" id="arCOG04229">
    <property type="taxonomic scope" value="Archaea"/>
</dbReference>
<dbReference type="InParanoid" id="L0HBT8"/>
<evidence type="ECO:0000313" key="10">
    <source>
        <dbReference type="EMBL" id="AGB02187.1"/>
    </source>
</evidence>
<dbReference type="SUPFAM" id="SSF57825">
    <property type="entry name" value="Aspartate carbamoyltransferase, Regulatory-chain, C-terminal domain"/>
    <property type="match status" value="1"/>
</dbReference>
<evidence type="ECO:0000256" key="3">
    <source>
        <dbReference type="ARBA" id="ARBA00021764"/>
    </source>
</evidence>
<dbReference type="GO" id="GO:0016740">
    <property type="term" value="F:transferase activity"/>
    <property type="evidence" value="ECO:0007669"/>
    <property type="project" value="UniProtKB-KW"/>
</dbReference>
<comment type="cofactor">
    <cofactor evidence="7">
        <name>Zn(2+)</name>
        <dbReference type="ChEBI" id="CHEBI:29105"/>
    </cofactor>
    <text evidence="7">Binds 1 zinc ion per subunit.</text>
</comment>
<organism evidence="10 11">
    <name type="scientific">Methanoregula formicica (strain DSM 22288 / NBRC 105244 / SMSP)</name>
    <dbReference type="NCBI Taxonomy" id="593750"/>
    <lineage>
        <taxon>Archaea</taxon>
        <taxon>Methanobacteriati</taxon>
        <taxon>Methanobacteriota</taxon>
        <taxon>Stenosarchaea group</taxon>
        <taxon>Methanomicrobia</taxon>
        <taxon>Methanomicrobiales</taxon>
        <taxon>Methanoregulaceae</taxon>
        <taxon>Methanoregula</taxon>
    </lineage>
</organism>
<feature type="binding site" evidence="7">
    <location>
        <position position="120"/>
    </location>
    <ligand>
        <name>Zn(2+)</name>
        <dbReference type="ChEBI" id="CHEBI:29105"/>
    </ligand>
</feature>
<keyword evidence="4 7" id="KW-0479">Metal-binding</keyword>
<dbReference type="GeneID" id="14310454"/>
<dbReference type="InterPro" id="IPR036793">
    <property type="entry name" value="Asp_carbatrfase_reg_N_sf"/>
</dbReference>
<dbReference type="FunCoup" id="L0HBT8">
    <property type="interactions" value="91"/>
</dbReference>
<accession>L0HBT8</accession>
<dbReference type="InterPro" id="IPR036792">
    <property type="entry name" value="Asp_carbatrfase_reg_C_sf"/>
</dbReference>
<dbReference type="AlphaFoldDB" id="L0HBT8"/>
<dbReference type="GO" id="GO:0006221">
    <property type="term" value="P:pyrimidine nucleotide biosynthetic process"/>
    <property type="evidence" value="ECO:0007669"/>
    <property type="project" value="UniProtKB-UniRule"/>
</dbReference>
<feature type="domain" description="Aspartate carbamoyltransferase regulatory subunit N-terminal" evidence="8">
    <location>
        <begin position="13"/>
        <end position="103"/>
    </location>
</feature>
<feature type="binding site" evidence="7">
    <location>
        <position position="115"/>
    </location>
    <ligand>
        <name>Zn(2+)</name>
        <dbReference type="ChEBI" id="CHEBI:29105"/>
    </ligand>
</feature>
<dbReference type="InterPro" id="IPR002801">
    <property type="entry name" value="Asp_carbamoylTrfase_reg"/>
</dbReference>
<sequence>MRNNESVENEGLLVRRIKNGTVIDHISPGEALNVVKILGITGTTQEALSIATNVPSRNMGKKDIVKLNNRELSKEEVDRIALISPKATINIIRNFKVFEKKGVETPILIEGVVRCPNPGCISNTHEPIRSRFSVKGKGLHCVYCDWVITGDIPSHII</sequence>
<comment type="function">
    <text evidence="1 7">Involved in allosteric regulation of aspartate carbamoyltransferase.</text>
</comment>
<comment type="subunit">
    <text evidence="7">Contains catalytic and regulatory chains.</text>
</comment>
<keyword evidence="5 7" id="KW-0862">Zinc</keyword>
<feature type="domain" description="Aspartate carbamoyltransferase regulatory subunit C-terminal" evidence="9">
    <location>
        <begin position="109"/>
        <end position="151"/>
    </location>
</feature>
<dbReference type="HAMAP" id="MF_00002">
    <property type="entry name" value="Asp_carb_tr_reg"/>
    <property type="match status" value="1"/>
</dbReference>
<reference evidence="11" key="1">
    <citation type="submission" date="2011-12" db="EMBL/GenBank/DDBJ databases">
        <title>Complete sequence of Methanoregula formicicum SMSP.</title>
        <authorList>
            <person name="Lucas S."/>
            <person name="Han J."/>
            <person name="Lapidus A."/>
            <person name="Cheng J.-F."/>
            <person name="Goodwin L."/>
            <person name="Pitluck S."/>
            <person name="Peters L."/>
            <person name="Ovchinnikova G."/>
            <person name="Teshima H."/>
            <person name="Detter J.C."/>
            <person name="Han C."/>
            <person name="Tapia R."/>
            <person name="Land M."/>
            <person name="Hauser L."/>
            <person name="Kyrpides N."/>
            <person name="Ivanova N."/>
            <person name="Pagani I."/>
            <person name="Imachi H."/>
            <person name="Tamaki H."/>
            <person name="Sekiguchi Y."/>
            <person name="Kamagata Y."/>
            <person name="Cadillo-Quiroz H."/>
            <person name="Zinder S."/>
            <person name="Liu W.-T."/>
            <person name="Woyke T."/>
        </authorList>
    </citation>
    <scope>NUCLEOTIDE SEQUENCE [LARGE SCALE GENOMIC DNA]</scope>
    <source>
        <strain evidence="11">DSM 22288 / NBRC 105244 / SMSP</strain>
    </source>
</reference>
<dbReference type="Gene3D" id="2.30.30.20">
    <property type="entry name" value="Aspartate carbamoyltransferase regulatory subunit, C-terminal domain"/>
    <property type="match status" value="1"/>
</dbReference>
<feature type="binding site" evidence="7">
    <location>
        <position position="144"/>
    </location>
    <ligand>
        <name>Zn(2+)</name>
        <dbReference type="ChEBI" id="CHEBI:29105"/>
    </ligand>
</feature>
<dbReference type="Pfam" id="PF01948">
    <property type="entry name" value="PyrI"/>
    <property type="match status" value="1"/>
</dbReference>
<dbReference type="PANTHER" id="PTHR35805">
    <property type="entry name" value="ASPARTATE CARBAMOYLTRANSFERASE REGULATORY CHAIN"/>
    <property type="match status" value="1"/>
</dbReference>
<dbReference type="EMBL" id="CP003167">
    <property type="protein sequence ID" value="AGB02187.1"/>
    <property type="molecule type" value="Genomic_DNA"/>
</dbReference>
<evidence type="ECO:0000313" key="11">
    <source>
        <dbReference type="Proteomes" id="UP000010824"/>
    </source>
</evidence>
<dbReference type="PANTHER" id="PTHR35805:SF1">
    <property type="entry name" value="ASPARTATE CARBAMOYLTRANSFERASE REGULATORY CHAIN"/>
    <property type="match status" value="1"/>
</dbReference>